<name>A0A9R1WNS2_LACSA</name>
<comment type="caution">
    <text evidence="1">The sequence shown here is derived from an EMBL/GenBank/DDBJ whole genome shotgun (WGS) entry which is preliminary data.</text>
</comment>
<accession>A0A9R1WNS2</accession>
<keyword evidence="2" id="KW-1185">Reference proteome</keyword>
<organism evidence="1 2">
    <name type="scientific">Lactuca sativa</name>
    <name type="common">Garden lettuce</name>
    <dbReference type="NCBI Taxonomy" id="4236"/>
    <lineage>
        <taxon>Eukaryota</taxon>
        <taxon>Viridiplantae</taxon>
        <taxon>Streptophyta</taxon>
        <taxon>Embryophyta</taxon>
        <taxon>Tracheophyta</taxon>
        <taxon>Spermatophyta</taxon>
        <taxon>Magnoliopsida</taxon>
        <taxon>eudicotyledons</taxon>
        <taxon>Gunneridae</taxon>
        <taxon>Pentapetalae</taxon>
        <taxon>asterids</taxon>
        <taxon>campanulids</taxon>
        <taxon>Asterales</taxon>
        <taxon>Asteraceae</taxon>
        <taxon>Cichorioideae</taxon>
        <taxon>Cichorieae</taxon>
        <taxon>Lactucinae</taxon>
        <taxon>Lactuca</taxon>
    </lineage>
</organism>
<protein>
    <submittedName>
        <fullName evidence="1">Uncharacterized protein</fullName>
    </submittedName>
</protein>
<dbReference type="AlphaFoldDB" id="A0A9R1WNS2"/>
<sequence length="107" mass="11993">MQNISLFQRCLDKMLKKSAYCGGNKLNKLILISKGGNVYFLLLNFNDFENYINTLQTNDTNPSPSLLNRSSVVDSYSHCAAIADLQASSHQRSTSKKSASSFFFLAW</sequence>
<evidence type="ECO:0000313" key="2">
    <source>
        <dbReference type="Proteomes" id="UP000235145"/>
    </source>
</evidence>
<evidence type="ECO:0000313" key="1">
    <source>
        <dbReference type="EMBL" id="KAJ0184504.1"/>
    </source>
</evidence>
<dbReference type="Proteomes" id="UP000235145">
    <property type="component" value="Unassembled WGS sequence"/>
</dbReference>
<dbReference type="EMBL" id="NBSK02000009">
    <property type="protein sequence ID" value="KAJ0184504.1"/>
    <property type="molecule type" value="Genomic_DNA"/>
</dbReference>
<proteinExistence type="predicted"/>
<reference evidence="1 2" key="1">
    <citation type="journal article" date="2017" name="Nat. Commun.">
        <title>Genome assembly with in vitro proximity ligation data and whole-genome triplication in lettuce.</title>
        <authorList>
            <person name="Reyes-Chin-Wo S."/>
            <person name="Wang Z."/>
            <person name="Yang X."/>
            <person name="Kozik A."/>
            <person name="Arikit S."/>
            <person name="Song C."/>
            <person name="Xia L."/>
            <person name="Froenicke L."/>
            <person name="Lavelle D.O."/>
            <person name="Truco M.J."/>
            <person name="Xia R."/>
            <person name="Zhu S."/>
            <person name="Xu C."/>
            <person name="Xu H."/>
            <person name="Xu X."/>
            <person name="Cox K."/>
            <person name="Korf I."/>
            <person name="Meyers B.C."/>
            <person name="Michelmore R.W."/>
        </authorList>
    </citation>
    <scope>NUCLEOTIDE SEQUENCE [LARGE SCALE GENOMIC DNA]</scope>
    <source>
        <strain evidence="2">cv. Salinas</strain>
        <tissue evidence="1">Seedlings</tissue>
    </source>
</reference>
<gene>
    <name evidence="1" type="ORF">LSAT_V11C900498110</name>
</gene>